<dbReference type="AlphaFoldDB" id="A0ABD0SCR9"/>
<gene>
    <name evidence="2" type="ORF">ABMA28_009281</name>
</gene>
<evidence type="ECO:0000256" key="1">
    <source>
        <dbReference type="SAM" id="MobiDB-lite"/>
    </source>
</evidence>
<feature type="compositionally biased region" description="Low complexity" evidence="1">
    <location>
        <begin position="279"/>
        <end position="289"/>
    </location>
</feature>
<dbReference type="Proteomes" id="UP001549921">
    <property type="component" value="Unassembled WGS sequence"/>
</dbReference>
<sequence>MSPETSGESVEEHRCPLWERLGRARGVCARWCRRRRRRVAPDHAPNGKPGRSVCRVEARLCQAMSPETSGESVEEHRCPLWERLGRARGVCARWCRRRRRRVAPDHAPNGKPGRSVCRVEARLCQAMSPETSGESVEEHRCPLWERLGRARGVCARWCRRRRRRVAPDHAPNGKPGRSVCRVEARLCQAMSPETSGESVEEHRCPLWERLGRARGVCARWCRRRRRRVAPDHAPNGKPGRSVCRVEARLCQAMSPETSGESVEAHGCPLWERQGRALVPAPAQASSARTRAQREAGQVSAESIDTIDRL</sequence>
<accession>A0ABD0SCR9</accession>
<reference evidence="2 3" key="1">
    <citation type="submission" date="2024-06" db="EMBL/GenBank/DDBJ databases">
        <title>A chromosome-level genome assembly of beet webworm, Loxostege sticticalis.</title>
        <authorList>
            <person name="Zhang Y."/>
        </authorList>
    </citation>
    <scope>NUCLEOTIDE SEQUENCE [LARGE SCALE GENOMIC DNA]</scope>
    <source>
        <strain evidence="2">AQ028</strain>
        <tissue evidence="2">Male pupae</tissue>
    </source>
</reference>
<name>A0ABD0SCR9_LOXSC</name>
<evidence type="ECO:0000313" key="3">
    <source>
        <dbReference type="Proteomes" id="UP001549921"/>
    </source>
</evidence>
<comment type="caution">
    <text evidence="2">The sequence shown here is derived from an EMBL/GenBank/DDBJ whole genome shotgun (WGS) entry which is preliminary data.</text>
</comment>
<organism evidence="2 3">
    <name type="scientific">Loxostege sticticalis</name>
    <name type="common">Beet webworm moth</name>
    <dbReference type="NCBI Taxonomy" id="481309"/>
    <lineage>
        <taxon>Eukaryota</taxon>
        <taxon>Metazoa</taxon>
        <taxon>Ecdysozoa</taxon>
        <taxon>Arthropoda</taxon>
        <taxon>Hexapoda</taxon>
        <taxon>Insecta</taxon>
        <taxon>Pterygota</taxon>
        <taxon>Neoptera</taxon>
        <taxon>Endopterygota</taxon>
        <taxon>Lepidoptera</taxon>
        <taxon>Glossata</taxon>
        <taxon>Ditrysia</taxon>
        <taxon>Pyraloidea</taxon>
        <taxon>Crambidae</taxon>
        <taxon>Pyraustinae</taxon>
        <taxon>Loxostege</taxon>
    </lineage>
</organism>
<proteinExistence type="predicted"/>
<evidence type="ECO:0000313" key="2">
    <source>
        <dbReference type="EMBL" id="KAL0811855.1"/>
    </source>
</evidence>
<feature type="region of interest" description="Disordered" evidence="1">
    <location>
        <begin position="279"/>
        <end position="309"/>
    </location>
</feature>
<dbReference type="EMBL" id="JBEDNZ010000023">
    <property type="protein sequence ID" value="KAL0811855.1"/>
    <property type="molecule type" value="Genomic_DNA"/>
</dbReference>
<protein>
    <submittedName>
        <fullName evidence="2">Uncharacterized protein</fullName>
    </submittedName>
</protein>